<dbReference type="GO" id="GO:0006139">
    <property type="term" value="P:nucleobase-containing compound metabolic process"/>
    <property type="evidence" value="ECO:0007669"/>
    <property type="project" value="InterPro"/>
</dbReference>
<sequence length="1576" mass="176373">MDQDPDEFDAIPNEFDNEFFGNLTQEELLILDGVPISAPAQSASDNVSSQMGDIIMSDIQSENSGPDNQSSTLPLLPFYDPPNHTNDLPMSFSPELEPHPHPTLDSAGDYLHQKIVSDSFESSGSHIFNNLESSSGLEPCAHITLDSASDHLGQTNVSDRLDSSGSYTFHNLETSESEMYAFSNPGNLESSLSSLVHNSGSMIIDLDGPYTGGSSFNADTQHSDTSAVTSFQFIDVDIDEASGAHAPSPNDQNNSIKLPHLRDKDAPRGPKYTSVAQWLSQKNGDNIRDNSALSGLENIPTHAIIPDPDETAIFEDSNEDDGIGVESYESGGVEADESGLDFNEDGAEEQPQKSQSFPPWFKKAFEEKLAVIEKKDRNNRATFYEVYETFWVPKKAGWFIMTKAKSLEPEALYDFELFYWDPELLTKIKCPICKLSWLNRHGLHKIPRQGVGLDKCFWMIGARYKCPTCANPITGKKTVTFMSWDPRILAAFPKALAAEFPVVLTKRSALSSPILALQRSLFQKGLGAKQFSNILTTLHMRRFDQIHLQYLHMIFEGQSQSRWQNHSFQPFSEFSDPQGYSGYVPCSTWFRDLYDSFIEAHLPRIYQYSSMLPARICAIDHSHKITKHIVTINGVPVFIGLLTVTNEMGEIRIIALVATKAHAQFEIALVNMRESLKLYGLGEVEIFYTDNIADKAFLEKCFPSLLKEVQPVNKYVNYPLYSIPEGVSIHVKSNASQFQTALACIHEKLSEISENGTVIIGFDTEWNVDRTPGNSRQGKTAVVAISFENQIFVLQISQYTNAGKLPVAIKNILADERILKVGRGIKNDLKRLQTEAKMKDPFPAPNARDQIMYIAQDAHASKCIYEKLVELEKYGNVPQNAAPGLPVIIYQEDGQRIIAYGTWSSLNSEENAVIDNIALHTSDKIVAIEVQKVSVPGAIIESHKNQALKDFGPPPFRLVCKRKQVHVSVIQEIESGEATQETVALNTPISDIQLDAENPSLTDNSWAADADLEVDHNALPENLAQDAEKDSTSTQIGNKVLTDLRNNPASSAGPIRSRVLLDPWHIFDRISIPKSHGLHLQFARAMRDAIFLLNEEDRALVEARLKSEGSSWNEKLKFQPKSLWKLVRRYIPPPEQLYDLVENIFKVYGPLKDSITGQPLFSPVAWKSARNILKTIQAGYLSDPPGIPLYYQVGLDRKENGLPIWRCIRGTNFTEGGVHHSIRACFPDSIISARNAVNRLADFQLHHNLHVGTKNRTGHRFIGHDDIWLYDELQTMIEKTRIHVPLSYRIQGWTNGSLYMDTSEVSGILPIPPILCTKALMQPYIPGVTSKTLHQFLAQQQQTQFAVVAVHTVPEKQLFSSLIQTNPYFNRDKQEPDWKTGVQIWNRDHADGKTIFYKLEEHLTAYYTVWQTNIAHLATQSQTSSQRKGIEARIHNPERNIASQTYHAMTLPVTQQPTSGKQSISLHSSDQNSELLFDIHFPLEDNPVAGPSILPSGTETSNSNKKNKKSKQDTVTKRASKRCWKCEIEGCKGRVRKDLCQNPCALCNSKECKGKDSRHPSLPCAMINAQDANKST</sequence>
<accession>B0DHK9</accession>
<dbReference type="InterPro" id="IPR046616">
    <property type="entry name" value="DUF6729"/>
</dbReference>
<dbReference type="InterPro" id="IPR002562">
    <property type="entry name" value="3'-5'_exonuclease_dom"/>
</dbReference>
<evidence type="ECO:0000313" key="4">
    <source>
        <dbReference type="EMBL" id="EDR05745.1"/>
    </source>
</evidence>
<dbReference type="Pfam" id="PF01612">
    <property type="entry name" value="DNA_pol_A_exo1"/>
    <property type="match status" value="1"/>
</dbReference>
<dbReference type="PANTHER" id="PTHR47773">
    <property type="entry name" value="SI:DKEY-9I5.2-RELATED"/>
    <property type="match status" value="1"/>
</dbReference>
<gene>
    <name evidence="4" type="ORF">LACBIDRAFT_329297</name>
</gene>
<keyword evidence="5" id="KW-1185">Reference proteome</keyword>
<dbReference type="InParanoid" id="B0DHK9"/>
<dbReference type="EMBL" id="DS547111">
    <property type="protein sequence ID" value="EDR05745.1"/>
    <property type="molecule type" value="Genomic_DNA"/>
</dbReference>
<name>B0DHK9_LACBS</name>
<dbReference type="Pfam" id="PF20499">
    <property type="entry name" value="DUF6729"/>
    <property type="match status" value="1"/>
</dbReference>
<feature type="region of interest" description="Disordered" evidence="1">
    <location>
        <begin position="334"/>
        <end position="356"/>
    </location>
</feature>
<dbReference type="GeneID" id="6079170"/>
<dbReference type="GO" id="GO:0003676">
    <property type="term" value="F:nucleic acid binding"/>
    <property type="evidence" value="ECO:0007669"/>
    <property type="project" value="InterPro"/>
</dbReference>
<feature type="domain" description="3'-5' exonuclease" evidence="2">
    <location>
        <begin position="753"/>
        <end position="838"/>
    </location>
</feature>
<feature type="domain" description="DUF6729" evidence="3">
    <location>
        <begin position="403"/>
        <end position="594"/>
    </location>
</feature>
<dbReference type="InterPro" id="IPR036397">
    <property type="entry name" value="RNaseH_sf"/>
</dbReference>
<feature type="region of interest" description="Disordered" evidence="1">
    <location>
        <begin position="1488"/>
        <end position="1514"/>
    </location>
</feature>
<organism evidence="5">
    <name type="scientific">Laccaria bicolor (strain S238N-H82 / ATCC MYA-4686)</name>
    <name type="common">Bicoloured deceiver</name>
    <name type="synonym">Laccaria laccata var. bicolor</name>
    <dbReference type="NCBI Taxonomy" id="486041"/>
    <lineage>
        <taxon>Eukaryota</taxon>
        <taxon>Fungi</taxon>
        <taxon>Dikarya</taxon>
        <taxon>Basidiomycota</taxon>
        <taxon>Agaricomycotina</taxon>
        <taxon>Agaricomycetes</taxon>
        <taxon>Agaricomycetidae</taxon>
        <taxon>Agaricales</taxon>
        <taxon>Agaricineae</taxon>
        <taxon>Hydnangiaceae</taxon>
        <taxon>Laccaria</taxon>
    </lineage>
</organism>
<evidence type="ECO:0000313" key="5">
    <source>
        <dbReference type="Proteomes" id="UP000001194"/>
    </source>
</evidence>
<proteinExistence type="predicted"/>
<dbReference type="RefSeq" id="XP_001883421.1">
    <property type="nucleotide sequence ID" value="XM_001883386.1"/>
</dbReference>
<dbReference type="KEGG" id="lbc:LACBIDRAFT_329297"/>
<dbReference type="SUPFAM" id="SSF53098">
    <property type="entry name" value="Ribonuclease H-like"/>
    <property type="match status" value="1"/>
</dbReference>
<reference evidence="4 5" key="1">
    <citation type="journal article" date="2008" name="Nature">
        <title>The genome of Laccaria bicolor provides insights into mycorrhizal symbiosis.</title>
        <authorList>
            <person name="Martin F."/>
            <person name="Aerts A."/>
            <person name="Ahren D."/>
            <person name="Brun A."/>
            <person name="Danchin E.G.J."/>
            <person name="Duchaussoy F."/>
            <person name="Gibon J."/>
            <person name="Kohler A."/>
            <person name="Lindquist E."/>
            <person name="Pereda V."/>
            <person name="Salamov A."/>
            <person name="Shapiro H.J."/>
            <person name="Wuyts J."/>
            <person name="Blaudez D."/>
            <person name="Buee M."/>
            <person name="Brokstein P."/>
            <person name="Canbaeck B."/>
            <person name="Cohen D."/>
            <person name="Courty P.E."/>
            <person name="Coutinho P.M."/>
            <person name="Delaruelle C."/>
            <person name="Detter J.C."/>
            <person name="Deveau A."/>
            <person name="DiFazio S."/>
            <person name="Duplessis S."/>
            <person name="Fraissinet-Tachet L."/>
            <person name="Lucic E."/>
            <person name="Frey-Klett P."/>
            <person name="Fourrey C."/>
            <person name="Feussner I."/>
            <person name="Gay G."/>
            <person name="Grimwood J."/>
            <person name="Hoegger P.J."/>
            <person name="Jain P."/>
            <person name="Kilaru S."/>
            <person name="Labbe J."/>
            <person name="Lin Y.C."/>
            <person name="Legue V."/>
            <person name="Le Tacon F."/>
            <person name="Marmeisse R."/>
            <person name="Melayah D."/>
            <person name="Montanini B."/>
            <person name="Muratet M."/>
            <person name="Nehls U."/>
            <person name="Niculita-Hirzel H."/>
            <person name="Oudot-Le Secq M.P."/>
            <person name="Peter M."/>
            <person name="Quesneville H."/>
            <person name="Rajashekar B."/>
            <person name="Reich M."/>
            <person name="Rouhier N."/>
            <person name="Schmutz J."/>
            <person name="Yin T."/>
            <person name="Chalot M."/>
            <person name="Henrissat B."/>
            <person name="Kuees U."/>
            <person name="Lucas S."/>
            <person name="Van de Peer Y."/>
            <person name="Podila G.K."/>
            <person name="Polle A."/>
            <person name="Pukkila P.J."/>
            <person name="Richardson P.M."/>
            <person name="Rouze P."/>
            <person name="Sanders I.R."/>
            <person name="Stajich J.E."/>
            <person name="Tunlid A."/>
            <person name="Tuskan G."/>
            <person name="Grigoriev I.V."/>
        </authorList>
    </citation>
    <scope>NUCLEOTIDE SEQUENCE [LARGE SCALE GENOMIC DNA]</scope>
    <source>
        <strain evidence="5">S238N-H82 / ATCC MYA-4686</strain>
    </source>
</reference>
<protein>
    <submittedName>
        <fullName evidence="4">Predicted protein</fullName>
    </submittedName>
</protein>
<evidence type="ECO:0000259" key="2">
    <source>
        <dbReference type="Pfam" id="PF01612"/>
    </source>
</evidence>
<feature type="compositionally biased region" description="Acidic residues" evidence="1">
    <location>
        <begin position="334"/>
        <end position="348"/>
    </location>
</feature>
<dbReference type="GO" id="GO:0008408">
    <property type="term" value="F:3'-5' exonuclease activity"/>
    <property type="evidence" value="ECO:0007669"/>
    <property type="project" value="InterPro"/>
</dbReference>
<dbReference type="Gene3D" id="3.30.420.10">
    <property type="entry name" value="Ribonuclease H-like superfamily/Ribonuclease H"/>
    <property type="match status" value="1"/>
</dbReference>
<dbReference type="Proteomes" id="UP000001194">
    <property type="component" value="Unassembled WGS sequence"/>
</dbReference>
<evidence type="ECO:0000259" key="3">
    <source>
        <dbReference type="Pfam" id="PF20499"/>
    </source>
</evidence>
<dbReference type="HOGENOM" id="CLU_002348_0_0_1"/>
<dbReference type="PANTHER" id="PTHR47773:SF1">
    <property type="entry name" value="C2H2-TYPE DOMAIN-CONTAINING PROTEIN"/>
    <property type="match status" value="1"/>
</dbReference>
<dbReference type="InterPro" id="IPR012337">
    <property type="entry name" value="RNaseH-like_sf"/>
</dbReference>
<dbReference type="OrthoDB" id="1920326at2759"/>
<evidence type="ECO:0000256" key="1">
    <source>
        <dbReference type="SAM" id="MobiDB-lite"/>
    </source>
</evidence>
<feature type="region of interest" description="Disordered" evidence="1">
    <location>
        <begin position="241"/>
        <end position="272"/>
    </location>
</feature>